<dbReference type="EMBL" id="MPIN01000001">
    <property type="protein sequence ID" value="OJH42507.1"/>
    <property type="molecule type" value="Genomic_DNA"/>
</dbReference>
<reference evidence="1 2" key="2">
    <citation type="submission" date="2016-12" db="EMBL/GenBank/DDBJ databases">
        <title>Draft Genome Sequence of Cystobacter ferrugineus Strain Cbfe23.</title>
        <authorList>
            <person name="Akbar S."/>
            <person name="Dowd S.E."/>
            <person name="Stevens D.C."/>
        </authorList>
    </citation>
    <scope>NUCLEOTIDE SEQUENCE [LARGE SCALE GENOMIC DNA]</scope>
    <source>
        <strain evidence="1 2">Cbfe23</strain>
    </source>
</reference>
<evidence type="ECO:0000313" key="2">
    <source>
        <dbReference type="Proteomes" id="UP000182229"/>
    </source>
</evidence>
<dbReference type="RefSeq" id="WP_071896602.1">
    <property type="nucleotide sequence ID" value="NZ_MPIN01000001.1"/>
</dbReference>
<accession>A0A1L9BJT8</accession>
<comment type="caution">
    <text evidence="1">The sequence shown here is derived from an EMBL/GenBank/DDBJ whole genome shotgun (WGS) entry which is preliminary data.</text>
</comment>
<keyword evidence="2" id="KW-1185">Reference proteome</keyword>
<reference evidence="2" key="1">
    <citation type="submission" date="2016-11" db="EMBL/GenBank/DDBJ databases">
        <authorList>
            <person name="Shukria A."/>
            <person name="Stevens D.C."/>
        </authorList>
    </citation>
    <scope>NUCLEOTIDE SEQUENCE [LARGE SCALE GENOMIC DNA]</scope>
    <source>
        <strain evidence="2">Cbfe23</strain>
    </source>
</reference>
<sequence>MPQPPLHLRLVNNTGQDRRVIVYQDNVAAEPPDSPMLYVWDSRLLQGGGGQGILALPTTFEVAGMTGAPPDYSLSAPMPGQYGQGWALQQDSPEEVLRLIPSTDPASANAVQVENTVIFARRSAVILKERRLLFGAELVPFARASFTVESSFWVALSELRRGDPLSPSALPSQRCQVTYAEPSGITEYVVTLNEKTSTGEVVFTVTTHSL</sequence>
<protein>
    <submittedName>
        <fullName evidence="1">Uncharacterized protein</fullName>
    </submittedName>
</protein>
<gene>
    <name evidence="1" type="ORF">BON30_04755</name>
</gene>
<dbReference type="Proteomes" id="UP000182229">
    <property type="component" value="Unassembled WGS sequence"/>
</dbReference>
<name>A0A1L9BJT8_9BACT</name>
<dbReference type="STRING" id="83449.BON30_04755"/>
<dbReference type="AlphaFoldDB" id="A0A1L9BJT8"/>
<organism evidence="1 2">
    <name type="scientific">Cystobacter ferrugineus</name>
    <dbReference type="NCBI Taxonomy" id="83449"/>
    <lineage>
        <taxon>Bacteria</taxon>
        <taxon>Pseudomonadati</taxon>
        <taxon>Myxococcota</taxon>
        <taxon>Myxococcia</taxon>
        <taxon>Myxococcales</taxon>
        <taxon>Cystobacterineae</taxon>
        <taxon>Archangiaceae</taxon>
        <taxon>Cystobacter</taxon>
    </lineage>
</organism>
<proteinExistence type="predicted"/>
<evidence type="ECO:0000313" key="1">
    <source>
        <dbReference type="EMBL" id="OJH42507.1"/>
    </source>
</evidence>